<accession>A0A1S2VQT9</accession>
<dbReference type="OrthoDB" id="9795355at2"/>
<dbReference type="EMBL" id="MORL01000001">
    <property type="protein sequence ID" value="OIN60575.1"/>
    <property type="molecule type" value="Genomic_DNA"/>
</dbReference>
<dbReference type="Gene3D" id="2.70.98.10">
    <property type="match status" value="1"/>
</dbReference>
<dbReference type="PANTHER" id="PTHR11122:SF13">
    <property type="entry name" value="GLUCOSE-6-PHOSPHATE 1-EPIMERASE"/>
    <property type="match status" value="1"/>
</dbReference>
<proteinExistence type="predicted"/>
<keyword evidence="5" id="KW-1185">Reference proteome</keyword>
<protein>
    <submittedName>
        <fullName evidence="4">Aldose epimerase</fullName>
    </submittedName>
</protein>
<dbReference type="InterPro" id="IPR011013">
    <property type="entry name" value="Gal_mutarotase_sf_dom"/>
</dbReference>
<reference evidence="4 5" key="1">
    <citation type="submission" date="2016-10" db="EMBL/GenBank/DDBJ databases">
        <title>Arsenicibacter rosenii gen. nov., sp. nov., an efficient arsenic-methylating bacterium isolated from an arsenic-contaminated paddy soil.</title>
        <authorList>
            <person name="Huang K."/>
        </authorList>
    </citation>
    <scope>NUCLEOTIDE SEQUENCE [LARGE SCALE GENOMIC DNA]</scope>
    <source>
        <strain evidence="4 5">SM-1</strain>
    </source>
</reference>
<comment type="caution">
    <text evidence="4">The sequence shown here is derived from an EMBL/GenBank/DDBJ whole genome shotgun (WGS) entry which is preliminary data.</text>
</comment>
<dbReference type="Proteomes" id="UP000181790">
    <property type="component" value="Unassembled WGS sequence"/>
</dbReference>
<dbReference type="InterPro" id="IPR014718">
    <property type="entry name" value="GH-type_carb-bd"/>
</dbReference>
<evidence type="ECO:0000313" key="5">
    <source>
        <dbReference type="Proteomes" id="UP000181790"/>
    </source>
</evidence>
<dbReference type="GO" id="GO:0016853">
    <property type="term" value="F:isomerase activity"/>
    <property type="evidence" value="ECO:0007669"/>
    <property type="project" value="InterPro"/>
</dbReference>
<keyword evidence="3" id="KW-0106">Calcium</keyword>
<comment type="cofactor">
    <cofactor evidence="1">
        <name>Ca(2+)</name>
        <dbReference type="ChEBI" id="CHEBI:29108"/>
    </cofactor>
</comment>
<name>A0A1S2VQT9_9BACT</name>
<organism evidence="4 5">
    <name type="scientific">Arsenicibacter rosenii</name>
    <dbReference type="NCBI Taxonomy" id="1750698"/>
    <lineage>
        <taxon>Bacteria</taxon>
        <taxon>Pseudomonadati</taxon>
        <taxon>Bacteroidota</taxon>
        <taxon>Cytophagia</taxon>
        <taxon>Cytophagales</taxon>
        <taxon>Spirosomataceae</taxon>
        <taxon>Arsenicibacter</taxon>
    </lineage>
</organism>
<dbReference type="RefSeq" id="WP_071501077.1">
    <property type="nucleotide sequence ID" value="NZ_MORL01000001.1"/>
</dbReference>
<dbReference type="InterPro" id="IPR008183">
    <property type="entry name" value="Aldose_1/G6P_1-epimerase"/>
</dbReference>
<dbReference type="Pfam" id="PF01263">
    <property type="entry name" value="Aldose_epim"/>
    <property type="match status" value="1"/>
</dbReference>
<dbReference type="AlphaFoldDB" id="A0A1S2VQT9"/>
<dbReference type="InterPro" id="IPR037481">
    <property type="entry name" value="LacX"/>
</dbReference>
<dbReference type="PANTHER" id="PTHR11122">
    <property type="entry name" value="APOSPORY-ASSOCIATED PROTEIN C-RELATED"/>
    <property type="match status" value="1"/>
</dbReference>
<evidence type="ECO:0000256" key="2">
    <source>
        <dbReference type="ARBA" id="ARBA00011245"/>
    </source>
</evidence>
<evidence type="ECO:0000313" key="4">
    <source>
        <dbReference type="EMBL" id="OIN60575.1"/>
    </source>
</evidence>
<evidence type="ECO:0000256" key="1">
    <source>
        <dbReference type="ARBA" id="ARBA00001913"/>
    </source>
</evidence>
<gene>
    <name evidence="4" type="ORF">BLX24_00150</name>
</gene>
<dbReference type="GO" id="GO:0005975">
    <property type="term" value="P:carbohydrate metabolic process"/>
    <property type="evidence" value="ECO:0007669"/>
    <property type="project" value="InterPro"/>
</dbReference>
<dbReference type="GO" id="GO:0030246">
    <property type="term" value="F:carbohydrate binding"/>
    <property type="evidence" value="ECO:0007669"/>
    <property type="project" value="InterPro"/>
</dbReference>
<comment type="subunit">
    <text evidence="2">Monomer.</text>
</comment>
<dbReference type="SUPFAM" id="SSF74650">
    <property type="entry name" value="Galactose mutarotase-like"/>
    <property type="match status" value="1"/>
</dbReference>
<sequence length="289" mass="32093">MATIENSILRVSIRPQGAELTSIFNKQTNIEHLWQADPAVWGWHAPNLFPVVGGLQDDQLRVGEQHFPMGRHGFARQSGFALVDESPTSATFELAANEQTLAVYPYQFVFQIIYSLDEAVLSIVYRVENKDNKTMFFSVGAHPAFTVPFLPGEQYEDYLLDFQKEEPLTRHLLSPKGYFTGQTEPVLTVGNQLPLTKELFNQDALVFKTLESRAVTISSTRHNHKVVVSFTAFPMLGIWAKPGADFVCIEPWLGCADSEGTPVSIDEKEGIQHVEAGGTFEAGFTIGVA</sequence>
<dbReference type="CDD" id="cd09024">
    <property type="entry name" value="Aldose_epim_lacX"/>
    <property type="match status" value="1"/>
</dbReference>
<evidence type="ECO:0000256" key="3">
    <source>
        <dbReference type="ARBA" id="ARBA00022837"/>
    </source>
</evidence>